<dbReference type="AlphaFoldDB" id="K2IPY7"/>
<dbReference type="OrthoDB" id="9151800at2"/>
<reference evidence="4 5" key="1">
    <citation type="journal article" date="2012" name="J. Bacteriol.">
        <title>Genome Sequence of Gallaecimonas xiamenensis Type Strain 3-C-1.</title>
        <authorList>
            <person name="Lai Q."/>
            <person name="Wang L."/>
            <person name="Wang W."/>
            <person name="Shao Z."/>
        </authorList>
    </citation>
    <scope>NUCLEOTIDE SEQUENCE [LARGE SCALE GENOMIC DNA]</scope>
    <source>
        <strain evidence="4 5">3-C-1</strain>
    </source>
</reference>
<dbReference type="Gene3D" id="1.10.357.10">
    <property type="entry name" value="Tetracycline Repressor, domain 2"/>
    <property type="match status" value="1"/>
</dbReference>
<gene>
    <name evidence="4" type="ORF">B3C1_11359</name>
</gene>
<dbReference type="InterPro" id="IPR001647">
    <property type="entry name" value="HTH_TetR"/>
</dbReference>
<keyword evidence="5" id="KW-1185">Reference proteome</keyword>
<dbReference type="SUPFAM" id="SSF46689">
    <property type="entry name" value="Homeodomain-like"/>
    <property type="match status" value="1"/>
</dbReference>
<dbReference type="PROSITE" id="PS50977">
    <property type="entry name" value="HTH_TETR_2"/>
    <property type="match status" value="1"/>
</dbReference>
<evidence type="ECO:0000259" key="3">
    <source>
        <dbReference type="PROSITE" id="PS50977"/>
    </source>
</evidence>
<dbReference type="eggNOG" id="COG1309">
    <property type="taxonomic scope" value="Bacteria"/>
</dbReference>
<dbReference type="InterPro" id="IPR009057">
    <property type="entry name" value="Homeodomain-like_sf"/>
</dbReference>
<dbReference type="PANTHER" id="PTHR30055">
    <property type="entry name" value="HTH-TYPE TRANSCRIPTIONAL REGULATOR RUTR"/>
    <property type="match status" value="1"/>
</dbReference>
<dbReference type="PATRIC" id="fig|745411.4.peg.2232"/>
<dbReference type="Proteomes" id="UP000006755">
    <property type="component" value="Unassembled WGS sequence"/>
</dbReference>
<keyword evidence="1 2" id="KW-0238">DNA-binding</keyword>
<dbReference type="GO" id="GO:0000976">
    <property type="term" value="F:transcription cis-regulatory region binding"/>
    <property type="evidence" value="ECO:0007669"/>
    <property type="project" value="TreeGrafter"/>
</dbReference>
<name>K2IPY7_9GAMM</name>
<dbReference type="EMBL" id="AMRI01000015">
    <property type="protein sequence ID" value="EKE72166.1"/>
    <property type="molecule type" value="Genomic_DNA"/>
</dbReference>
<evidence type="ECO:0000313" key="4">
    <source>
        <dbReference type="EMBL" id="EKE72166.1"/>
    </source>
</evidence>
<sequence>MSVAAGRPKGDSDARARLIAAALHCFSHQSFAKVSTRQLAREAGVDAALIRYYFGSKLGLFEQMFRETLAPVLARFRQQPKPQFPLDLASLMQTYYSIMVPNPGLPRLVLRVLQEEEGTALHQVVMGLFGEIMQLSRQWLTQALMASGRLRPDVEPQLAQFSFASLMVFPLIAPTPLVRLFGVDLNPQGLTDLIAHNVQVMEKGLLLPQERAG</sequence>
<feature type="domain" description="HTH tetR-type" evidence="3">
    <location>
        <begin position="12"/>
        <end position="72"/>
    </location>
</feature>
<dbReference type="InterPro" id="IPR050109">
    <property type="entry name" value="HTH-type_TetR-like_transc_reg"/>
</dbReference>
<organism evidence="4 5">
    <name type="scientific">Gallaecimonas xiamenensis 3-C-1</name>
    <dbReference type="NCBI Taxonomy" id="745411"/>
    <lineage>
        <taxon>Bacteria</taxon>
        <taxon>Pseudomonadati</taxon>
        <taxon>Pseudomonadota</taxon>
        <taxon>Gammaproteobacteria</taxon>
        <taxon>Enterobacterales</taxon>
        <taxon>Gallaecimonadaceae</taxon>
        <taxon>Gallaecimonas</taxon>
    </lineage>
</organism>
<proteinExistence type="predicted"/>
<dbReference type="InterPro" id="IPR036271">
    <property type="entry name" value="Tet_transcr_reg_TetR-rel_C_sf"/>
</dbReference>
<comment type="caution">
    <text evidence="4">The sequence shown here is derived from an EMBL/GenBank/DDBJ whole genome shotgun (WGS) entry which is preliminary data.</text>
</comment>
<dbReference type="PANTHER" id="PTHR30055:SF233">
    <property type="entry name" value="REGULATORY PROTEIN TETR"/>
    <property type="match status" value="1"/>
</dbReference>
<evidence type="ECO:0000313" key="5">
    <source>
        <dbReference type="Proteomes" id="UP000006755"/>
    </source>
</evidence>
<dbReference type="Pfam" id="PF00440">
    <property type="entry name" value="TetR_N"/>
    <property type="match status" value="1"/>
</dbReference>
<feature type="DNA-binding region" description="H-T-H motif" evidence="2">
    <location>
        <begin position="35"/>
        <end position="54"/>
    </location>
</feature>
<dbReference type="GO" id="GO:0003700">
    <property type="term" value="F:DNA-binding transcription factor activity"/>
    <property type="evidence" value="ECO:0007669"/>
    <property type="project" value="TreeGrafter"/>
</dbReference>
<protein>
    <submittedName>
        <fullName evidence="4">TetR family transcriptional regulator</fullName>
    </submittedName>
</protein>
<accession>K2IPY7</accession>
<dbReference type="RefSeq" id="WP_008484943.1">
    <property type="nucleotide sequence ID" value="NZ_AMRI01000015.1"/>
</dbReference>
<evidence type="ECO:0000256" key="2">
    <source>
        <dbReference type="PROSITE-ProRule" id="PRU00335"/>
    </source>
</evidence>
<dbReference type="STRING" id="745411.B3C1_11359"/>
<dbReference type="SUPFAM" id="SSF48498">
    <property type="entry name" value="Tetracyclin repressor-like, C-terminal domain"/>
    <property type="match status" value="1"/>
</dbReference>
<evidence type="ECO:0000256" key="1">
    <source>
        <dbReference type="ARBA" id="ARBA00023125"/>
    </source>
</evidence>